<sequence length="81" mass="8468">MPTPVVAGVDGSAESLAADEWRLPRHGADQSQPALLRAPTGAGLLEMGRRGDDRPLGPHLGPVTHSVVHHVGYPVAVVPHE</sequence>
<dbReference type="InterPro" id="IPR014729">
    <property type="entry name" value="Rossmann-like_a/b/a_fold"/>
</dbReference>
<feature type="region of interest" description="Disordered" evidence="1">
    <location>
        <begin position="45"/>
        <end position="65"/>
    </location>
</feature>
<evidence type="ECO:0000256" key="1">
    <source>
        <dbReference type="SAM" id="MobiDB-lite"/>
    </source>
</evidence>
<name>A0ABV2XRT2_9ACTN</name>
<dbReference type="Proteomes" id="UP001550603">
    <property type="component" value="Unassembled WGS sequence"/>
</dbReference>
<gene>
    <name evidence="2" type="ORF">ABZ568_09850</name>
</gene>
<dbReference type="RefSeq" id="WP_359787277.1">
    <property type="nucleotide sequence ID" value="NZ_JBEYBN010000010.1"/>
</dbReference>
<dbReference type="Gene3D" id="3.40.50.620">
    <property type="entry name" value="HUPs"/>
    <property type="match status" value="1"/>
</dbReference>
<evidence type="ECO:0000313" key="3">
    <source>
        <dbReference type="Proteomes" id="UP001550603"/>
    </source>
</evidence>
<proteinExistence type="predicted"/>
<evidence type="ECO:0000313" key="2">
    <source>
        <dbReference type="EMBL" id="MEU2266719.1"/>
    </source>
</evidence>
<comment type="caution">
    <text evidence="2">The sequence shown here is derived from an EMBL/GenBank/DDBJ whole genome shotgun (WGS) entry which is preliminary data.</text>
</comment>
<feature type="compositionally biased region" description="Basic and acidic residues" evidence="1">
    <location>
        <begin position="47"/>
        <end position="56"/>
    </location>
</feature>
<keyword evidence="3" id="KW-1185">Reference proteome</keyword>
<organism evidence="2 3">
    <name type="scientific">Streptomyces olindensis</name>
    <dbReference type="NCBI Taxonomy" id="358823"/>
    <lineage>
        <taxon>Bacteria</taxon>
        <taxon>Bacillati</taxon>
        <taxon>Actinomycetota</taxon>
        <taxon>Actinomycetes</taxon>
        <taxon>Kitasatosporales</taxon>
        <taxon>Streptomycetaceae</taxon>
        <taxon>Streptomyces</taxon>
    </lineage>
</organism>
<dbReference type="SUPFAM" id="SSF52402">
    <property type="entry name" value="Adenine nucleotide alpha hydrolases-like"/>
    <property type="match status" value="1"/>
</dbReference>
<accession>A0ABV2XRT2</accession>
<reference evidence="2 3" key="1">
    <citation type="submission" date="2024-06" db="EMBL/GenBank/DDBJ databases">
        <title>The Natural Products Discovery Center: Release of the First 8490 Sequenced Strains for Exploring Actinobacteria Biosynthetic Diversity.</title>
        <authorList>
            <person name="Kalkreuter E."/>
            <person name="Kautsar S.A."/>
            <person name="Yang D."/>
            <person name="Bader C.D."/>
            <person name="Teijaro C.N."/>
            <person name="Fluegel L."/>
            <person name="Davis C.M."/>
            <person name="Simpson J.R."/>
            <person name="Lauterbach L."/>
            <person name="Steele A.D."/>
            <person name="Gui C."/>
            <person name="Meng S."/>
            <person name="Li G."/>
            <person name="Viehrig K."/>
            <person name="Ye F."/>
            <person name="Su P."/>
            <person name="Kiefer A.F."/>
            <person name="Nichols A."/>
            <person name="Cepeda A.J."/>
            <person name="Yan W."/>
            <person name="Fan B."/>
            <person name="Jiang Y."/>
            <person name="Adhikari A."/>
            <person name="Zheng C.-J."/>
            <person name="Schuster L."/>
            <person name="Cowan T.M."/>
            <person name="Smanski M.J."/>
            <person name="Chevrette M.G."/>
            <person name="De Carvalho L.P.S."/>
            <person name="Shen B."/>
        </authorList>
    </citation>
    <scope>NUCLEOTIDE SEQUENCE [LARGE SCALE GENOMIC DNA]</scope>
    <source>
        <strain evidence="2 3">NPDC019583</strain>
    </source>
</reference>
<protein>
    <submittedName>
        <fullName evidence="2">Uncharacterized protein</fullName>
    </submittedName>
</protein>
<dbReference type="EMBL" id="JBEYBN010000010">
    <property type="protein sequence ID" value="MEU2266719.1"/>
    <property type="molecule type" value="Genomic_DNA"/>
</dbReference>